<keyword evidence="1" id="KW-0812">Transmembrane</keyword>
<feature type="transmembrane region" description="Helical" evidence="1">
    <location>
        <begin position="142"/>
        <end position="160"/>
    </location>
</feature>
<keyword evidence="3" id="KW-1185">Reference proteome</keyword>
<feature type="transmembrane region" description="Helical" evidence="1">
    <location>
        <begin position="116"/>
        <end position="136"/>
    </location>
</feature>
<protein>
    <recommendedName>
        <fullName evidence="4">DUF2157 domain-containing protein</fullName>
    </recommendedName>
</protein>
<comment type="caution">
    <text evidence="2">The sequence shown here is derived from an EMBL/GenBank/DDBJ whole genome shotgun (WGS) entry which is preliminary data.</text>
</comment>
<feature type="transmembrane region" description="Helical" evidence="1">
    <location>
        <begin position="222"/>
        <end position="242"/>
    </location>
</feature>
<feature type="transmembrane region" description="Helical" evidence="1">
    <location>
        <begin position="64"/>
        <end position="81"/>
    </location>
</feature>
<evidence type="ECO:0008006" key="4">
    <source>
        <dbReference type="Google" id="ProtNLM"/>
    </source>
</evidence>
<name>A0ABQ6GE36_9BACL</name>
<feature type="transmembrane region" description="Helical" evidence="1">
    <location>
        <begin position="197"/>
        <end position="215"/>
    </location>
</feature>
<dbReference type="RefSeq" id="WP_284239925.1">
    <property type="nucleotide sequence ID" value="NZ_BSSQ01000014.1"/>
</dbReference>
<gene>
    <name evidence="2" type="ORF">MU1_34930</name>
</gene>
<feature type="transmembrane region" description="Helical" evidence="1">
    <location>
        <begin position="167"/>
        <end position="185"/>
    </location>
</feature>
<reference evidence="2 3" key="1">
    <citation type="submission" date="2023-03" db="EMBL/GenBank/DDBJ databases">
        <title>Draft genome sequence of the bacteria which degrade cell wall of Tricholomamatutake.</title>
        <authorList>
            <person name="Konishi Y."/>
            <person name="Fukuta Y."/>
            <person name="Shirasaka N."/>
        </authorList>
    </citation>
    <scope>NUCLEOTIDE SEQUENCE [LARGE SCALE GENOMIC DNA]</scope>
    <source>
        <strain evidence="3">mu1</strain>
    </source>
</reference>
<evidence type="ECO:0000313" key="3">
    <source>
        <dbReference type="Proteomes" id="UP001157114"/>
    </source>
</evidence>
<keyword evidence="1" id="KW-1133">Transmembrane helix</keyword>
<keyword evidence="1" id="KW-0472">Membrane</keyword>
<feature type="transmembrane region" description="Helical" evidence="1">
    <location>
        <begin position="248"/>
        <end position="269"/>
    </location>
</feature>
<dbReference type="Proteomes" id="UP001157114">
    <property type="component" value="Unassembled WGS sequence"/>
</dbReference>
<organism evidence="2 3">
    <name type="scientific">Paenibacillus glycanilyticus</name>
    <dbReference type="NCBI Taxonomy" id="126569"/>
    <lineage>
        <taxon>Bacteria</taxon>
        <taxon>Bacillati</taxon>
        <taxon>Bacillota</taxon>
        <taxon>Bacilli</taxon>
        <taxon>Bacillales</taxon>
        <taxon>Paenibacillaceae</taxon>
        <taxon>Paenibacillus</taxon>
    </lineage>
</organism>
<proteinExistence type="predicted"/>
<feature type="transmembrane region" description="Helical" evidence="1">
    <location>
        <begin position="87"/>
        <end position="104"/>
    </location>
</feature>
<sequence>MNEERRQIIVREIEHWSRSKLLPDQYCDFLLNLYMDHERETRRESSHSITKAVMAVQHASGKHWLLTFGFFTFISFVVLYFNVFHPLLQIGVSVAGVLGLLWYGARLRRRHEAAGLAVTGVGMLLMLGSGLYILDLHDWNEWSWKAAVLGGCALFWVVYGITSKIQLLHFCGWLAGIMVYAWLLAKLTSSPAWYESQLYWLPLAALFGWGSWFVHRWSKPTAMVLFAACAILWFMPELYEMIVWKEPVFLLLQLQLLAKIAAGGGLLFYMRKQWMVWVA</sequence>
<evidence type="ECO:0000256" key="1">
    <source>
        <dbReference type="SAM" id="Phobius"/>
    </source>
</evidence>
<dbReference type="EMBL" id="BSSQ01000014">
    <property type="protein sequence ID" value="GLX69148.1"/>
    <property type="molecule type" value="Genomic_DNA"/>
</dbReference>
<evidence type="ECO:0000313" key="2">
    <source>
        <dbReference type="EMBL" id="GLX69148.1"/>
    </source>
</evidence>
<accession>A0ABQ6GE36</accession>